<keyword evidence="1" id="KW-0732">Signal</keyword>
<feature type="chain" id="PRO_5041955780" description="Methyltransferase type 11 domain-containing protein" evidence="1">
    <location>
        <begin position="18"/>
        <end position="255"/>
    </location>
</feature>
<comment type="caution">
    <text evidence="3">The sequence shown here is derived from an EMBL/GenBank/DDBJ whole genome shotgun (WGS) entry which is preliminary data.</text>
</comment>
<organism evidence="3 4">
    <name type="scientific">Chrysophaeum taylorii</name>
    <dbReference type="NCBI Taxonomy" id="2483200"/>
    <lineage>
        <taxon>Eukaryota</taxon>
        <taxon>Sar</taxon>
        <taxon>Stramenopiles</taxon>
        <taxon>Ochrophyta</taxon>
        <taxon>Pelagophyceae</taxon>
        <taxon>Pelagomonadales</taxon>
        <taxon>Pelagomonadaceae</taxon>
        <taxon>Chrysophaeum</taxon>
    </lineage>
</organism>
<dbReference type="EMBL" id="JAQMWT010000684">
    <property type="protein sequence ID" value="KAJ8598206.1"/>
    <property type="molecule type" value="Genomic_DNA"/>
</dbReference>
<gene>
    <name evidence="3" type="ORF">CTAYLR_005538</name>
</gene>
<dbReference type="SUPFAM" id="SSF53335">
    <property type="entry name" value="S-adenosyl-L-methionine-dependent methyltransferases"/>
    <property type="match status" value="1"/>
</dbReference>
<dbReference type="Pfam" id="PF08241">
    <property type="entry name" value="Methyltransf_11"/>
    <property type="match status" value="1"/>
</dbReference>
<proteinExistence type="predicted"/>
<feature type="domain" description="Methyltransferase type 11" evidence="2">
    <location>
        <begin position="82"/>
        <end position="180"/>
    </location>
</feature>
<evidence type="ECO:0000256" key="1">
    <source>
        <dbReference type="SAM" id="SignalP"/>
    </source>
</evidence>
<dbReference type="Proteomes" id="UP001230188">
    <property type="component" value="Unassembled WGS sequence"/>
</dbReference>
<evidence type="ECO:0000259" key="2">
    <source>
        <dbReference type="Pfam" id="PF08241"/>
    </source>
</evidence>
<evidence type="ECO:0000313" key="4">
    <source>
        <dbReference type="Proteomes" id="UP001230188"/>
    </source>
</evidence>
<keyword evidence="4" id="KW-1185">Reference proteome</keyword>
<dbReference type="Gene3D" id="3.40.50.150">
    <property type="entry name" value="Vaccinia Virus protein VP39"/>
    <property type="match status" value="1"/>
</dbReference>
<reference evidence="3" key="1">
    <citation type="submission" date="2023-01" db="EMBL/GenBank/DDBJ databases">
        <title>Metagenome sequencing of chrysophaentin producing Chrysophaeum taylorii.</title>
        <authorList>
            <person name="Davison J."/>
            <person name="Bewley C."/>
        </authorList>
    </citation>
    <scope>NUCLEOTIDE SEQUENCE</scope>
    <source>
        <strain evidence="3">NIES-1699</strain>
    </source>
</reference>
<dbReference type="InterPro" id="IPR029063">
    <property type="entry name" value="SAM-dependent_MTases_sf"/>
</dbReference>
<dbReference type="GO" id="GO:0008757">
    <property type="term" value="F:S-adenosylmethionine-dependent methyltransferase activity"/>
    <property type="evidence" value="ECO:0007669"/>
    <property type="project" value="InterPro"/>
</dbReference>
<sequence>MWVSIVGVSWGLMVSSSLEELPAKEEWMNNEAVPEGVTNTTSLYHSVYDQLYARGYHRNKNITHAKELVEYLGPMAWIESVLDVGCSHGKGVQLLWEAGKRAAGIDIAQVAIANARKWRCGDDGCTRERCGVDVCFQVASATALPFASKSFDAIISTDVLEHIFSDDVPEVVRELTRVARRLVAVKVASIIERKNYAQKQALHLENLHVTTQRLDWWAEAFTNNSAWKLQDVIAHYESKGFYAGFAASFAPRDEK</sequence>
<dbReference type="CDD" id="cd02440">
    <property type="entry name" value="AdoMet_MTases"/>
    <property type="match status" value="1"/>
</dbReference>
<accession>A0AAD7U4I1</accession>
<dbReference type="InterPro" id="IPR013216">
    <property type="entry name" value="Methyltransf_11"/>
</dbReference>
<name>A0AAD7U4I1_9STRA</name>
<feature type="signal peptide" evidence="1">
    <location>
        <begin position="1"/>
        <end position="17"/>
    </location>
</feature>
<evidence type="ECO:0000313" key="3">
    <source>
        <dbReference type="EMBL" id="KAJ8598206.1"/>
    </source>
</evidence>
<dbReference type="AlphaFoldDB" id="A0AAD7U4I1"/>
<protein>
    <recommendedName>
        <fullName evidence="2">Methyltransferase type 11 domain-containing protein</fullName>
    </recommendedName>
</protein>